<gene>
    <name evidence="1" type="ORF">NAEGRDRAFT_78246</name>
</gene>
<dbReference type="AlphaFoldDB" id="D2V262"/>
<dbReference type="EMBL" id="GG738849">
    <property type="protein sequence ID" value="EFC48849.1"/>
    <property type="molecule type" value="Genomic_DNA"/>
</dbReference>
<dbReference type="RefSeq" id="XP_002681593.1">
    <property type="nucleotide sequence ID" value="XM_002681547.1"/>
</dbReference>
<sequence>MGELIGTSISIEEFLLMEGAHATTALSGLQSINFEAMLEEIDKRIVEVNKQLDQTSIVLPVDNDTKPRQYSDKEFLEDLIVIMRYYQETDLFSSMNVLQKIGILKEDFKYRCSRVFRDERYRLAPPLELNNRKTFDTEFELEEEINTFIYAMVAYQVNGISDTHPKKDMDRRKLLLLNLSLSIDSRELKEFYYSLREKEIADYVPSLSTDVKQLNLDIFFKLSRDLLSVIREDFSITSEVIDNEFLIEMFVSLYLNKYTIMLGDICLDVAESLYNHKVSSIMPNIIEIFELALDFQENVSNLINKKKGKSKKQEQQLSISVPKQVDFSFGSKTFIFGYDNFVSSTLNGITVEIVFILGEVCNGLFGKEISFESFTKSNEHPILKDVKSLMDKLTHIITMFSKHGLTDFKNNILKKICYGFSVLLGKFDEFLFKSDFDPKLLKNLCK</sequence>
<accession>D2V262</accession>
<evidence type="ECO:0000313" key="2">
    <source>
        <dbReference type="Proteomes" id="UP000006671"/>
    </source>
</evidence>
<dbReference type="Proteomes" id="UP000006671">
    <property type="component" value="Unassembled WGS sequence"/>
</dbReference>
<dbReference type="VEuPathDB" id="AmoebaDB:NAEGRDRAFT_78246"/>
<dbReference type="InParanoid" id="D2V262"/>
<organism evidence="2">
    <name type="scientific">Naegleria gruberi</name>
    <name type="common">Amoeba</name>
    <dbReference type="NCBI Taxonomy" id="5762"/>
    <lineage>
        <taxon>Eukaryota</taxon>
        <taxon>Discoba</taxon>
        <taxon>Heterolobosea</taxon>
        <taxon>Tetramitia</taxon>
        <taxon>Eutetramitia</taxon>
        <taxon>Vahlkampfiidae</taxon>
        <taxon>Naegleria</taxon>
    </lineage>
</organism>
<name>D2V262_NAEGR</name>
<evidence type="ECO:0000313" key="1">
    <source>
        <dbReference type="EMBL" id="EFC48849.1"/>
    </source>
</evidence>
<reference evidence="1 2" key="1">
    <citation type="journal article" date="2010" name="Cell">
        <title>The genome of Naegleria gruberi illuminates early eukaryotic versatility.</title>
        <authorList>
            <person name="Fritz-Laylin L.K."/>
            <person name="Prochnik S.E."/>
            <person name="Ginger M.L."/>
            <person name="Dacks J.B."/>
            <person name="Carpenter M.L."/>
            <person name="Field M.C."/>
            <person name="Kuo A."/>
            <person name="Paredez A."/>
            <person name="Chapman J."/>
            <person name="Pham J."/>
            <person name="Shu S."/>
            <person name="Neupane R."/>
            <person name="Cipriano M."/>
            <person name="Mancuso J."/>
            <person name="Tu H."/>
            <person name="Salamov A."/>
            <person name="Lindquist E."/>
            <person name="Shapiro H."/>
            <person name="Lucas S."/>
            <person name="Grigoriev I.V."/>
            <person name="Cande W.Z."/>
            <person name="Fulton C."/>
            <person name="Rokhsar D.S."/>
            <person name="Dawson S.C."/>
        </authorList>
    </citation>
    <scope>NUCLEOTIDE SEQUENCE [LARGE SCALE GENOMIC DNA]</scope>
    <source>
        <strain evidence="1 2">NEG-M</strain>
    </source>
</reference>
<dbReference type="KEGG" id="ngr:NAEGRDRAFT_78246"/>
<dbReference type="GeneID" id="8862370"/>
<keyword evidence="2" id="KW-1185">Reference proteome</keyword>
<proteinExistence type="predicted"/>
<protein>
    <submittedName>
        <fullName evidence="1">Uncharacterized protein</fullName>
    </submittedName>
</protein>